<evidence type="ECO:0000313" key="1">
    <source>
        <dbReference type="EMBL" id="MEU7074960.1"/>
    </source>
</evidence>
<reference evidence="1 2" key="1">
    <citation type="submission" date="2024-06" db="EMBL/GenBank/DDBJ databases">
        <title>The Natural Products Discovery Center: Release of the First 8490 Sequenced Strains for Exploring Actinobacteria Biosynthetic Diversity.</title>
        <authorList>
            <person name="Kalkreuter E."/>
            <person name="Kautsar S.A."/>
            <person name="Yang D."/>
            <person name="Bader C.D."/>
            <person name="Teijaro C.N."/>
            <person name="Fluegel L."/>
            <person name="Davis C.M."/>
            <person name="Simpson J.R."/>
            <person name="Lauterbach L."/>
            <person name="Steele A.D."/>
            <person name="Gui C."/>
            <person name="Meng S."/>
            <person name="Li G."/>
            <person name="Viehrig K."/>
            <person name="Ye F."/>
            <person name="Su P."/>
            <person name="Kiefer A.F."/>
            <person name="Nichols A."/>
            <person name="Cepeda A.J."/>
            <person name="Yan W."/>
            <person name="Fan B."/>
            <person name="Jiang Y."/>
            <person name="Adhikari A."/>
            <person name="Zheng C.-J."/>
            <person name="Schuster L."/>
            <person name="Cowan T.M."/>
            <person name="Smanski M.J."/>
            <person name="Chevrette M.G."/>
            <person name="De Carvalho L.P.S."/>
            <person name="Shen B."/>
        </authorList>
    </citation>
    <scope>NUCLEOTIDE SEQUENCE [LARGE SCALE GENOMIC DNA]</scope>
    <source>
        <strain evidence="1 2">NPDC045974</strain>
    </source>
</reference>
<evidence type="ECO:0000313" key="2">
    <source>
        <dbReference type="Proteomes" id="UP001551329"/>
    </source>
</evidence>
<keyword evidence="2" id="KW-1185">Reference proteome</keyword>
<name>A0ABV3CL20_9ACTN</name>
<organism evidence="1 2">
    <name type="scientific">Streptomyces narbonensis</name>
    <dbReference type="NCBI Taxonomy" id="67333"/>
    <lineage>
        <taxon>Bacteria</taxon>
        <taxon>Bacillati</taxon>
        <taxon>Actinomycetota</taxon>
        <taxon>Actinomycetes</taxon>
        <taxon>Kitasatosporales</taxon>
        <taxon>Streptomycetaceae</taxon>
        <taxon>Streptomyces</taxon>
    </lineage>
</organism>
<dbReference type="Proteomes" id="UP001551329">
    <property type="component" value="Unassembled WGS sequence"/>
</dbReference>
<protein>
    <submittedName>
        <fullName evidence="1">Uncharacterized protein</fullName>
    </submittedName>
</protein>
<gene>
    <name evidence="1" type="ORF">AB0A88_33215</name>
</gene>
<accession>A0ABV3CL20</accession>
<dbReference type="EMBL" id="JBEZAE010000032">
    <property type="protein sequence ID" value="MEU7074960.1"/>
    <property type="molecule type" value="Genomic_DNA"/>
</dbReference>
<sequence length="65" mass="6661">MARTIAVPFGLGAALILGRSRRRTLAADAGVLGHRAGETPPGGRGGRSAARMNRWRCGCAATTQG</sequence>
<proteinExistence type="predicted"/>
<dbReference type="RefSeq" id="WP_358477393.1">
    <property type="nucleotide sequence ID" value="NZ_JBEZAE010000032.1"/>
</dbReference>
<comment type="caution">
    <text evidence="1">The sequence shown here is derived from an EMBL/GenBank/DDBJ whole genome shotgun (WGS) entry which is preliminary data.</text>
</comment>